<reference evidence="4 5" key="1">
    <citation type="submission" date="2018-12" db="EMBL/GenBank/DDBJ databases">
        <authorList>
            <person name="Tiukova I."/>
            <person name="Dainat J."/>
        </authorList>
    </citation>
    <scope>NUCLEOTIDE SEQUENCE [LARGE SCALE GENOMIC DNA]</scope>
</reference>
<dbReference type="PANTHER" id="PTHR24075">
    <property type="entry name" value="SEC63 DOMAIN-CONTAINING"/>
    <property type="match status" value="1"/>
</dbReference>
<evidence type="ECO:0000259" key="3">
    <source>
        <dbReference type="PROSITE" id="PS50076"/>
    </source>
</evidence>
<dbReference type="PANTHER" id="PTHR24075:SF0">
    <property type="entry name" value="TRANSLOCATION PROTEIN SEC63 HOMOLOG"/>
    <property type="match status" value="1"/>
</dbReference>
<dbReference type="SMART" id="SM00271">
    <property type="entry name" value="DnaJ"/>
    <property type="match status" value="1"/>
</dbReference>
<evidence type="ECO:0000313" key="4">
    <source>
        <dbReference type="EMBL" id="VEU21759.1"/>
    </source>
</evidence>
<dbReference type="AlphaFoldDB" id="A0A448YLD3"/>
<accession>A0A448YLD3</accession>
<dbReference type="Gene3D" id="1.10.287.110">
    <property type="entry name" value="DnaJ domain"/>
    <property type="match status" value="1"/>
</dbReference>
<feature type="domain" description="J" evidence="3">
    <location>
        <begin position="110"/>
        <end position="182"/>
    </location>
</feature>
<dbReference type="Proteomes" id="UP000290900">
    <property type="component" value="Unassembled WGS sequence"/>
</dbReference>
<dbReference type="GO" id="GO:0031207">
    <property type="term" value="C:Sec62/Sec63 complex"/>
    <property type="evidence" value="ECO:0007669"/>
    <property type="project" value="TreeGrafter"/>
</dbReference>
<feature type="compositionally biased region" description="Acidic residues" evidence="1">
    <location>
        <begin position="632"/>
        <end position="666"/>
    </location>
</feature>
<feature type="transmembrane region" description="Helical" evidence="2">
    <location>
        <begin position="208"/>
        <end position="230"/>
    </location>
</feature>
<evidence type="ECO:0000256" key="2">
    <source>
        <dbReference type="SAM" id="Phobius"/>
    </source>
</evidence>
<keyword evidence="2" id="KW-0812">Transmembrane</keyword>
<dbReference type="FunCoup" id="A0A448YLD3">
    <property type="interactions" value="477"/>
</dbReference>
<dbReference type="PRINTS" id="PR00625">
    <property type="entry name" value="JDOMAIN"/>
</dbReference>
<dbReference type="GO" id="GO:0008320">
    <property type="term" value="F:protein transmembrane transporter activity"/>
    <property type="evidence" value="ECO:0007669"/>
    <property type="project" value="TreeGrafter"/>
</dbReference>
<dbReference type="STRING" id="13370.A0A448YLD3"/>
<dbReference type="PROSITE" id="PS50076">
    <property type="entry name" value="DNAJ_2"/>
    <property type="match status" value="1"/>
</dbReference>
<name>A0A448YLD3_BRENA</name>
<dbReference type="InterPro" id="IPR036869">
    <property type="entry name" value="J_dom_sf"/>
</dbReference>
<dbReference type="InParanoid" id="A0A448YLD3"/>
<feature type="transmembrane region" description="Helical" evidence="2">
    <location>
        <begin position="15"/>
        <end position="35"/>
    </location>
</feature>
<evidence type="ECO:0000313" key="5">
    <source>
        <dbReference type="Proteomes" id="UP000290900"/>
    </source>
</evidence>
<protein>
    <submittedName>
        <fullName evidence="4">DEKNAAC102282</fullName>
    </submittedName>
</protein>
<dbReference type="CDD" id="cd06257">
    <property type="entry name" value="DnaJ"/>
    <property type="match status" value="1"/>
</dbReference>
<dbReference type="GO" id="GO:0006614">
    <property type="term" value="P:SRP-dependent cotranslational protein targeting to membrane"/>
    <property type="evidence" value="ECO:0007669"/>
    <property type="project" value="TreeGrafter"/>
</dbReference>
<organism evidence="4 5">
    <name type="scientific">Brettanomyces naardenensis</name>
    <name type="common">Yeast</name>
    <dbReference type="NCBI Taxonomy" id="13370"/>
    <lineage>
        <taxon>Eukaryota</taxon>
        <taxon>Fungi</taxon>
        <taxon>Dikarya</taxon>
        <taxon>Ascomycota</taxon>
        <taxon>Saccharomycotina</taxon>
        <taxon>Pichiomycetes</taxon>
        <taxon>Pichiales</taxon>
        <taxon>Pichiaceae</taxon>
        <taxon>Brettanomyces</taxon>
    </lineage>
</organism>
<dbReference type="SUPFAM" id="SSF158702">
    <property type="entry name" value="Sec63 N-terminal domain-like"/>
    <property type="match status" value="1"/>
</dbReference>
<proteinExistence type="predicted"/>
<keyword evidence="5" id="KW-1185">Reference proteome</keyword>
<dbReference type="OrthoDB" id="1734229at2759"/>
<dbReference type="GO" id="GO:0006620">
    <property type="term" value="P:post-translational protein targeting to endoplasmic reticulum membrane"/>
    <property type="evidence" value="ECO:0007669"/>
    <property type="project" value="TreeGrafter"/>
</dbReference>
<dbReference type="GO" id="GO:0003723">
    <property type="term" value="F:RNA binding"/>
    <property type="evidence" value="ECO:0007669"/>
    <property type="project" value="TreeGrafter"/>
</dbReference>
<gene>
    <name evidence="4" type="ORF">BRENAR_LOCUS2491</name>
</gene>
<evidence type="ECO:0000256" key="1">
    <source>
        <dbReference type="SAM" id="MobiDB-lite"/>
    </source>
</evidence>
<keyword evidence="2" id="KW-1133">Transmembrane helix</keyword>
<dbReference type="SUPFAM" id="SSF46565">
    <property type="entry name" value="Chaperone J-domain"/>
    <property type="match status" value="1"/>
</dbReference>
<feature type="transmembrane region" description="Helical" evidence="2">
    <location>
        <begin position="76"/>
        <end position="95"/>
    </location>
</feature>
<sequence>MSDSRYDYDENSETWPYFVLTGLLVPLIPSTISLISNQISSSKTKSEGFEEVDWFSPGNSKGLSQYRSRKRRSRLFSIKFILVILGWILVAFIVFKIQGIDVPVSAGNFDPWKILGIDERANDRQIRTAYRKLSLKFHPDKVDTSEMSPKERDAVDSAYVMINKAYKALTDDAVKENFQKYGNPDGPGEIKHGIALPKFLIDGPTSPLFVVIYILLIAVILPLCVGKWWAGVKSHTKQGIYSETASHFLGQLVNFDPAKLPQVKTVLHDVSAAKEYEDIDRHLTPDKVYELLLAYLNRTTLSAKEEALKLQVVAITPRLLLAYLEIAAAFRNTDVCYTIVEAHRCIIQALNIEDDPQAYRYRELLQLPSVELSKIDKTQHTYTLGKLLKKPTESPEKLLSTGSNTAKVLDYARQIPLIAPLDCKFKIPGEEHILPNSHVHIDLHFVVKSPSQKSKPSEKLLKSQLEEPETLDSLRDPYKVVSDQPSISLANLPVYFPDDDYVKSHCGWAAFVLVQKDGRLGESPVFLSRADVSNLQLSQEKFLSSEAKVSVFKLALTAPTPALVGDFQFRLVLKNLVYFGSDIEIPLVMKVENKPPEETEDVYAIEEPEEDSLAGAMAQLRGQKVKKAVYSSDEEESEDESDSDESDWTDIDTDTEVEDDEEEGKK</sequence>
<dbReference type="InterPro" id="IPR001623">
    <property type="entry name" value="DnaJ_domain"/>
</dbReference>
<dbReference type="EMBL" id="CAACVR010000012">
    <property type="protein sequence ID" value="VEU21759.1"/>
    <property type="molecule type" value="Genomic_DNA"/>
</dbReference>
<feature type="region of interest" description="Disordered" evidence="1">
    <location>
        <begin position="625"/>
        <end position="666"/>
    </location>
</feature>
<keyword evidence="2" id="KW-0472">Membrane</keyword>
<dbReference type="Pfam" id="PF00226">
    <property type="entry name" value="DnaJ"/>
    <property type="match status" value="1"/>
</dbReference>